<dbReference type="Pfam" id="PF13038">
    <property type="entry name" value="DUF3899"/>
    <property type="match status" value="1"/>
</dbReference>
<accession>A0A511Z522</accession>
<dbReference type="AlphaFoldDB" id="A0A511Z522"/>
<evidence type="ECO:0000313" key="4">
    <source>
        <dbReference type="Proteomes" id="UP000321901"/>
    </source>
</evidence>
<keyword evidence="1" id="KW-1133">Transmembrane helix</keyword>
<comment type="caution">
    <text evidence="3">The sequence shown here is derived from an EMBL/GenBank/DDBJ whole genome shotgun (WGS) entry which is preliminary data.</text>
</comment>
<feature type="transmembrane region" description="Helical" evidence="1">
    <location>
        <begin position="6"/>
        <end position="23"/>
    </location>
</feature>
<protein>
    <recommendedName>
        <fullName evidence="2">DUF3899 domain-containing protein</fullName>
    </recommendedName>
</protein>
<feature type="transmembrane region" description="Helical" evidence="1">
    <location>
        <begin position="93"/>
        <end position="112"/>
    </location>
</feature>
<evidence type="ECO:0000256" key="1">
    <source>
        <dbReference type="SAM" id="Phobius"/>
    </source>
</evidence>
<dbReference type="RefSeq" id="WP_147055685.1">
    <property type="nucleotide sequence ID" value="NZ_BJYL01000011.1"/>
</dbReference>
<feature type="transmembrane region" description="Helical" evidence="1">
    <location>
        <begin position="35"/>
        <end position="56"/>
    </location>
</feature>
<gene>
    <name evidence="3" type="ORF">SLU01_08510</name>
</gene>
<reference evidence="3 4" key="1">
    <citation type="submission" date="2019-07" db="EMBL/GenBank/DDBJ databases">
        <title>Whole genome shotgun sequence of Sporosarcina luteola NBRC 105378.</title>
        <authorList>
            <person name="Hosoyama A."/>
            <person name="Uohara A."/>
            <person name="Ohji S."/>
            <person name="Ichikawa N."/>
        </authorList>
    </citation>
    <scope>NUCLEOTIDE SEQUENCE [LARGE SCALE GENOMIC DNA]</scope>
    <source>
        <strain evidence="3 4">NBRC 105378</strain>
    </source>
</reference>
<name>A0A511Z522_9BACL</name>
<dbReference type="Proteomes" id="UP000321901">
    <property type="component" value="Unassembled WGS sequence"/>
</dbReference>
<dbReference type="EMBL" id="BJYL01000011">
    <property type="protein sequence ID" value="GEN82539.1"/>
    <property type="molecule type" value="Genomic_DNA"/>
</dbReference>
<keyword evidence="1" id="KW-0472">Membrane</keyword>
<dbReference type="InterPro" id="IPR025007">
    <property type="entry name" value="DUF3899"/>
</dbReference>
<evidence type="ECO:0000259" key="2">
    <source>
        <dbReference type="Pfam" id="PF13038"/>
    </source>
</evidence>
<feature type="domain" description="DUF3899" evidence="2">
    <location>
        <begin position="32"/>
        <end position="109"/>
    </location>
</feature>
<organism evidence="3 4">
    <name type="scientific">Sporosarcina luteola</name>
    <dbReference type="NCBI Taxonomy" id="582850"/>
    <lineage>
        <taxon>Bacteria</taxon>
        <taxon>Bacillati</taxon>
        <taxon>Bacillota</taxon>
        <taxon>Bacilli</taxon>
        <taxon>Bacillales</taxon>
        <taxon>Caryophanaceae</taxon>
        <taxon>Sporosarcina</taxon>
    </lineage>
</organism>
<sequence>MKRISINIIVSQLLIFVLIYILYRNVTVLDYINISFYVGGLLLFIGLALLLFQSGFFDFFSTSVKKVFYRKHVQEDIMSMRKPSEALSMKSTFFFMTGIPIILFMLVTLFIYSS</sequence>
<proteinExistence type="predicted"/>
<keyword evidence="1" id="KW-0812">Transmembrane</keyword>
<dbReference type="OrthoDB" id="2989943at2"/>
<keyword evidence="4" id="KW-1185">Reference proteome</keyword>
<evidence type="ECO:0000313" key="3">
    <source>
        <dbReference type="EMBL" id="GEN82539.1"/>
    </source>
</evidence>